<keyword evidence="6 8" id="KW-0472">Membrane</keyword>
<dbReference type="Pfam" id="PF07885">
    <property type="entry name" value="Ion_trans_2"/>
    <property type="match status" value="1"/>
</dbReference>
<feature type="domain" description="Potassium channel" evidence="9">
    <location>
        <begin position="25"/>
        <end position="96"/>
    </location>
</feature>
<evidence type="ECO:0000256" key="8">
    <source>
        <dbReference type="SAM" id="Phobius"/>
    </source>
</evidence>
<evidence type="ECO:0000313" key="10">
    <source>
        <dbReference type="EMBL" id="WNL33963.1"/>
    </source>
</evidence>
<accession>A0AA96IJ77</accession>
<dbReference type="InterPro" id="IPR013099">
    <property type="entry name" value="K_chnl_dom"/>
</dbReference>
<dbReference type="Gene3D" id="1.10.287.70">
    <property type="match status" value="1"/>
</dbReference>
<protein>
    <submittedName>
        <fullName evidence="10">Potassium channel family protein</fullName>
    </submittedName>
</protein>
<gene>
    <name evidence="10" type="ORF">RMP68_10740</name>
</gene>
<evidence type="ECO:0000256" key="3">
    <source>
        <dbReference type="ARBA" id="ARBA00022692"/>
    </source>
</evidence>
<dbReference type="PANTHER" id="PTHR11537:SF254">
    <property type="entry name" value="POTASSIUM VOLTAGE-GATED CHANNEL PROTEIN SHAB"/>
    <property type="match status" value="1"/>
</dbReference>
<evidence type="ECO:0000256" key="4">
    <source>
        <dbReference type="ARBA" id="ARBA00022989"/>
    </source>
</evidence>
<sequence length="297" mass="34764">MQNKIKTLESIRNIFKNPLLFVFLYILTIPIFAIFYYCFTELSQFEFTDSLYFSIVTITTLGYGDITPQIDITKFLASSEAILGIVLVGLFLNSLSYTISFRATQKEKDSQKKKDLLLAKERFLNYNKLIEQKIDRYYKYLVIVTKGTNNSEELKVNENFKFNDLSDIYTSSLALTDSISTSTIDFYYESQKDLLQNLENLVALGFLQNWQELEKLCLDFIVELKNDDFSDFILNQKNSKIGDTKYTEYISKMIKEYEGEVKPLGSNLLTPYVVLYYQIKRSIEFIEQYKYNIGQIK</sequence>
<feature type="transmembrane region" description="Helical" evidence="8">
    <location>
        <begin position="82"/>
        <end position="104"/>
    </location>
</feature>
<keyword evidence="7 10" id="KW-0407">Ion channel</keyword>
<comment type="subcellular location">
    <subcellularLocation>
        <location evidence="1">Membrane</location>
        <topology evidence="1">Multi-pass membrane protein</topology>
    </subcellularLocation>
</comment>
<dbReference type="AlphaFoldDB" id="A0AA96IJ77"/>
<dbReference type="InterPro" id="IPR028325">
    <property type="entry name" value="VG_K_chnl"/>
</dbReference>
<organism evidence="10">
    <name type="scientific">Arcobacter cryaerophilus gv. pseudocryaerophilus</name>
    <dbReference type="NCBI Taxonomy" id="2933791"/>
    <lineage>
        <taxon>Bacteria</taxon>
        <taxon>Pseudomonadati</taxon>
        <taxon>Campylobacterota</taxon>
        <taxon>Epsilonproteobacteria</taxon>
        <taxon>Campylobacterales</taxon>
        <taxon>Arcobacteraceae</taxon>
        <taxon>Aliarcobacter</taxon>
    </lineage>
</organism>
<dbReference type="SUPFAM" id="SSF81324">
    <property type="entry name" value="Voltage-gated potassium channels"/>
    <property type="match status" value="1"/>
</dbReference>
<evidence type="ECO:0000256" key="5">
    <source>
        <dbReference type="ARBA" id="ARBA00023065"/>
    </source>
</evidence>
<keyword evidence="2" id="KW-0813">Transport</keyword>
<evidence type="ECO:0000259" key="9">
    <source>
        <dbReference type="Pfam" id="PF07885"/>
    </source>
</evidence>
<dbReference type="EMBL" id="CP134856">
    <property type="protein sequence ID" value="WNL33963.1"/>
    <property type="molecule type" value="Genomic_DNA"/>
</dbReference>
<evidence type="ECO:0000256" key="7">
    <source>
        <dbReference type="ARBA" id="ARBA00023303"/>
    </source>
</evidence>
<evidence type="ECO:0000256" key="6">
    <source>
        <dbReference type="ARBA" id="ARBA00023136"/>
    </source>
</evidence>
<keyword evidence="5" id="KW-0406">Ion transport</keyword>
<dbReference type="RefSeq" id="WP_390870946.1">
    <property type="nucleotide sequence ID" value="NZ_CP128652.1"/>
</dbReference>
<reference evidence="10" key="1">
    <citation type="submission" date="2023-09" db="EMBL/GenBank/DDBJ databases">
        <title>Arcobacter tbilisiensis sp. nov. isolated from chicken meat in Tbilisi, Georgia.</title>
        <authorList>
            <person name="Matthias R."/>
            <person name="Zautner A.E."/>
        </authorList>
    </citation>
    <scope>NUCLEOTIDE SEQUENCE</scope>
    <source>
        <strain evidence="10">LEO 62</strain>
    </source>
</reference>
<dbReference type="GO" id="GO:0005249">
    <property type="term" value="F:voltage-gated potassium channel activity"/>
    <property type="evidence" value="ECO:0007669"/>
    <property type="project" value="InterPro"/>
</dbReference>
<proteinExistence type="predicted"/>
<dbReference type="PANTHER" id="PTHR11537">
    <property type="entry name" value="VOLTAGE-GATED POTASSIUM CHANNEL"/>
    <property type="match status" value="1"/>
</dbReference>
<name>A0AA96IJ77_9BACT</name>
<keyword evidence="3 8" id="KW-0812">Transmembrane</keyword>
<dbReference type="GO" id="GO:0001508">
    <property type="term" value="P:action potential"/>
    <property type="evidence" value="ECO:0007669"/>
    <property type="project" value="TreeGrafter"/>
</dbReference>
<dbReference type="GO" id="GO:0008076">
    <property type="term" value="C:voltage-gated potassium channel complex"/>
    <property type="evidence" value="ECO:0007669"/>
    <property type="project" value="InterPro"/>
</dbReference>
<keyword evidence="4 8" id="KW-1133">Transmembrane helix</keyword>
<evidence type="ECO:0000256" key="1">
    <source>
        <dbReference type="ARBA" id="ARBA00004141"/>
    </source>
</evidence>
<evidence type="ECO:0000256" key="2">
    <source>
        <dbReference type="ARBA" id="ARBA00022448"/>
    </source>
</evidence>
<feature type="transmembrane region" description="Helical" evidence="8">
    <location>
        <begin position="20"/>
        <end position="39"/>
    </location>
</feature>
<dbReference type="Proteomes" id="UP001305220">
    <property type="component" value="Chromosome"/>
</dbReference>